<gene>
    <name evidence="4" type="ORF">Cgig2_026556</name>
</gene>
<dbReference type="NCBIfam" id="TIGR00756">
    <property type="entry name" value="PPR"/>
    <property type="match status" value="3"/>
</dbReference>
<feature type="repeat" description="PPR" evidence="2">
    <location>
        <begin position="194"/>
        <end position="228"/>
    </location>
</feature>
<dbReference type="PANTHER" id="PTHR47932">
    <property type="entry name" value="ATPASE EXPRESSION PROTEIN 3"/>
    <property type="match status" value="1"/>
</dbReference>
<dbReference type="Pfam" id="PF12854">
    <property type="entry name" value="PPR_1"/>
    <property type="match status" value="1"/>
</dbReference>
<proteinExistence type="predicted"/>
<dbReference type="OrthoDB" id="185373at2759"/>
<dbReference type="PANTHER" id="PTHR47932:SF63">
    <property type="entry name" value="OS08G0290000 PROTEIN"/>
    <property type="match status" value="1"/>
</dbReference>
<organism evidence="4 5">
    <name type="scientific">Carnegiea gigantea</name>
    <dbReference type="NCBI Taxonomy" id="171969"/>
    <lineage>
        <taxon>Eukaryota</taxon>
        <taxon>Viridiplantae</taxon>
        <taxon>Streptophyta</taxon>
        <taxon>Embryophyta</taxon>
        <taxon>Tracheophyta</taxon>
        <taxon>Spermatophyta</taxon>
        <taxon>Magnoliopsida</taxon>
        <taxon>eudicotyledons</taxon>
        <taxon>Gunneridae</taxon>
        <taxon>Pentapetalae</taxon>
        <taxon>Caryophyllales</taxon>
        <taxon>Cactineae</taxon>
        <taxon>Cactaceae</taxon>
        <taxon>Cactoideae</taxon>
        <taxon>Echinocereeae</taxon>
        <taxon>Carnegiea</taxon>
    </lineage>
</organism>
<evidence type="ECO:0000313" key="5">
    <source>
        <dbReference type="Proteomes" id="UP001153076"/>
    </source>
</evidence>
<keyword evidence="1" id="KW-0677">Repeat</keyword>
<feature type="repeat" description="PPR" evidence="2">
    <location>
        <begin position="262"/>
        <end position="297"/>
    </location>
</feature>
<dbReference type="Pfam" id="PF01535">
    <property type="entry name" value="PPR"/>
    <property type="match status" value="1"/>
</dbReference>
<dbReference type="InterPro" id="IPR011990">
    <property type="entry name" value="TPR-like_helical_dom_sf"/>
</dbReference>
<dbReference type="Pfam" id="PF13041">
    <property type="entry name" value="PPR_2"/>
    <property type="match status" value="2"/>
</dbReference>
<reference evidence="4" key="1">
    <citation type="submission" date="2022-04" db="EMBL/GenBank/DDBJ databases">
        <title>Carnegiea gigantea Genome sequencing and assembly v2.</title>
        <authorList>
            <person name="Copetti D."/>
            <person name="Sanderson M.J."/>
            <person name="Burquez A."/>
            <person name="Wojciechowski M.F."/>
        </authorList>
    </citation>
    <scope>NUCLEOTIDE SEQUENCE</scope>
    <source>
        <strain evidence="4">SGP5-SGP5p</strain>
        <tissue evidence="4">Aerial part</tissue>
    </source>
</reference>
<evidence type="ECO:0000256" key="3">
    <source>
        <dbReference type="SAM" id="MobiDB-lite"/>
    </source>
</evidence>
<evidence type="ECO:0008006" key="6">
    <source>
        <dbReference type="Google" id="ProtNLM"/>
    </source>
</evidence>
<protein>
    <recommendedName>
        <fullName evidence="6">Pentatricopeptide repeat-containing protein</fullName>
    </recommendedName>
</protein>
<evidence type="ECO:0000256" key="1">
    <source>
        <dbReference type="ARBA" id="ARBA00022737"/>
    </source>
</evidence>
<dbReference type="Proteomes" id="UP001153076">
    <property type="component" value="Unassembled WGS sequence"/>
</dbReference>
<dbReference type="InterPro" id="IPR002885">
    <property type="entry name" value="PPR_rpt"/>
</dbReference>
<name>A0A9Q1KGU0_9CARY</name>
<dbReference type="Gene3D" id="1.25.40.10">
    <property type="entry name" value="Tetratricopeptide repeat domain"/>
    <property type="match status" value="3"/>
</dbReference>
<dbReference type="AlphaFoldDB" id="A0A9Q1KGU0"/>
<evidence type="ECO:0000313" key="4">
    <source>
        <dbReference type="EMBL" id="KAJ8442614.1"/>
    </source>
</evidence>
<comment type="caution">
    <text evidence="4">The sequence shown here is derived from an EMBL/GenBank/DDBJ whole genome shotgun (WGS) entry which is preliminary data.</text>
</comment>
<accession>A0A9Q1KGU0</accession>
<keyword evidence="5" id="KW-1185">Reference proteome</keyword>
<feature type="compositionally biased region" description="Low complexity" evidence="3">
    <location>
        <begin position="1"/>
        <end position="13"/>
    </location>
</feature>
<sequence>MERESSSSTTTPRSSEEDQTGRGGGCGRSLKMKVPIEQLWRKSRNYIRQQSSKSSCTSSVCVATASRISICGNQHPKKPKFNGAGFRYDPLSYAQNFDEGSIGFDNQDDYAHVNFSSRFAALPAAKSTGQSMPKYGCAPNSFSYNPLLHAFCKDCKMQRAIEYLGMMVSGGCHPDIVTYATLLTGMVYHGGIPDIISCRSSIQGLCKVGNTRKATRVLEILEESGAVPDVDRNQEILIGGYCKAGEIDNALRLLDRMSVAPDVVTYSTILHCLCGSGKWKQAMEVLDRQFQSEGCPNVITYTILVEAACK</sequence>
<feature type="region of interest" description="Disordered" evidence="3">
    <location>
        <begin position="1"/>
        <end position="29"/>
    </location>
</feature>
<feature type="repeat" description="PPR" evidence="2">
    <location>
        <begin position="140"/>
        <end position="174"/>
    </location>
</feature>
<evidence type="ECO:0000256" key="2">
    <source>
        <dbReference type="PROSITE-ProRule" id="PRU00708"/>
    </source>
</evidence>
<dbReference type="EMBL" id="JAKOGI010000139">
    <property type="protein sequence ID" value="KAJ8442614.1"/>
    <property type="molecule type" value="Genomic_DNA"/>
</dbReference>
<dbReference type="PROSITE" id="PS51375">
    <property type="entry name" value="PPR"/>
    <property type="match status" value="3"/>
</dbReference>